<dbReference type="NCBIfam" id="TIGR00756">
    <property type="entry name" value="PPR"/>
    <property type="match status" value="6"/>
</dbReference>
<evidence type="ECO:0000256" key="3">
    <source>
        <dbReference type="PROSITE-ProRule" id="PRU00708"/>
    </source>
</evidence>
<evidence type="ECO:0000256" key="1">
    <source>
        <dbReference type="ARBA" id="ARBA00007626"/>
    </source>
</evidence>
<dbReference type="InterPro" id="IPR033443">
    <property type="entry name" value="PROP1-like_PPR_dom"/>
</dbReference>
<dbReference type="Pfam" id="PF13041">
    <property type="entry name" value="PPR_2"/>
    <property type="match status" value="1"/>
</dbReference>
<protein>
    <submittedName>
        <fullName evidence="6">Pentatricopeptide repeat</fullName>
    </submittedName>
</protein>
<feature type="repeat" description="PPR" evidence="3">
    <location>
        <begin position="582"/>
        <end position="616"/>
    </location>
</feature>
<organism evidence="6 7">
    <name type="scientific">Arabidopsis suecica</name>
    <name type="common">Swedish thale-cress</name>
    <name type="synonym">Cardaminopsis suecica</name>
    <dbReference type="NCBI Taxonomy" id="45249"/>
    <lineage>
        <taxon>Eukaryota</taxon>
        <taxon>Viridiplantae</taxon>
        <taxon>Streptophyta</taxon>
        <taxon>Embryophyta</taxon>
        <taxon>Tracheophyta</taxon>
        <taxon>Spermatophyta</taxon>
        <taxon>Magnoliopsida</taxon>
        <taxon>eudicotyledons</taxon>
        <taxon>Gunneridae</taxon>
        <taxon>Pentapetalae</taxon>
        <taxon>rosids</taxon>
        <taxon>malvids</taxon>
        <taxon>Brassicales</taxon>
        <taxon>Brassicaceae</taxon>
        <taxon>Camelineae</taxon>
        <taxon>Arabidopsis</taxon>
    </lineage>
</organism>
<evidence type="ECO:0000256" key="4">
    <source>
        <dbReference type="SAM" id="MobiDB-lite"/>
    </source>
</evidence>
<dbReference type="OrthoDB" id="185373at2759"/>
<reference evidence="6 7" key="1">
    <citation type="submission" date="2020-12" db="EMBL/GenBank/DDBJ databases">
        <title>Concerted genomic and epigenomic changes stabilize Arabidopsis allopolyploids.</title>
        <authorList>
            <person name="Chen Z."/>
        </authorList>
    </citation>
    <scope>NUCLEOTIDE SEQUENCE [LARGE SCALE GENOMIC DNA]</scope>
    <source>
        <strain evidence="6">As9502</strain>
        <tissue evidence="6">Leaf</tissue>
    </source>
</reference>
<dbReference type="InterPro" id="IPR002885">
    <property type="entry name" value="PPR_rpt"/>
</dbReference>
<feature type="repeat" description="PPR" evidence="3">
    <location>
        <begin position="652"/>
        <end position="689"/>
    </location>
</feature>
<feature type="domain" description="PROP1-like PPR" evidence="5">
    <location>
        <begin position="339"/>
        <end position="496"/>
    </location>
</feature>
<feature type="region of interest" description="Disordered" evidence="4">
    <location>
        <begin position="1"/>
        <end position="23"/>
    </location>
</feature>
<feature type="compositionally biased region" description="Basic and acidic residues" evidence="4">
    <location>
        <begin position="1"/>
        <end position="14"/>
    </location>
</feature>
<name>A0A8T1Z698_ARASU</name>
<dbReference type="Pfam" id="PF13812">
    <property type="entry name" value="PPR_3"/>
    <property type="match status" value="2"/>
</dbReference>
<gene>
    <name evidence="6" type="ORF">ISN44_As11g001970</name>
</gene>
<evidence type="ECO:0000313" key="7">
    <source>
        <dbReference type="Proteomes" id="UP000694251"/>
    </source>
</evidence>
<evidence type="ECO:0000313" key="6">
    <source>
        <dbReference type="EMBL" id="KAG7553893.1"/>
    </source>
</evidence>
<evidence type="ECO:0000259" key="5">
    <source>
        <dbReference type="Pfam" id="PF17177"/>
    </source>
</evidence>
<feature type="repeat" description="PPR" evidence="3">
    <location>
        <begin position="399"/>
        <end position="433"/>
    </location>
</feature>
<dbReference type="PANTHER" id="PTHR47447:SF17">
    <property type="entry name" value="OS12G0638900 PROTEIN"/>
    <property type="match status" value="1"/>
</dbReference>
<feature type="repeat" description="PPR" evidence="3">
    <location>
        <begin position="434"/>
        <end position="468"/>
    </location>
</feature>
<comment type="caution">
    <text evidence="6">The sequence shown here is derived from an EMBL/GenBank/DDBJ whole genome shotgun (WGS) entry which is preliminary data.</text>
</comment>
<comment type="similarity">
    <text evidence="1">Belongs to the PPR family. P subfamily.</text>
</comment>
<evidence type="ECO:0000256" key="2">
    <source>
        <dbReference type="ARBA" id="ARBA00022737"/>
    </source>
</evidence>
<dbReference type="Pfam" id="PF17177">
    <property type="entry name" value="PPR_long"/>
    <property type="match status" value="1"/>
</dbReference>
<dbReference type="PANTHER" id="PTHR47447">
    <property type="entry name" value="OS03G0856100 PROTEIN"/>
    <property type="match status" value="1"/>
</dbReference>
<proteinExistence type="inferred from homology"/>
<feature type="repeat" description="PPR" evidence="3">
    <location>
        <begin position="360"/>
        <end position="390"/>
    </location>
</feature>
<feature type="repeat" description="PPR" evidence="3">
    <location>
        <begin position="617"/>
        <end position="651"/>
    </location>
</feature>
<sequence>MKKINRKPEKLSHTDDDDDDSNRRRGMRDFVIVFSSSSAITNPHHHHRRCYATAPETNRKAKSNSSFTKLLRSLPQQHSPSPAPVSATHSLSNHFSNVVRWIPDGSLEYYADFASKLAEDGRIEDVALIAETLAAESGANVARFASMVDYDLLSKGISSNLRQGKIESVVYTLKRIEKVGIAPLDLVDESSVKLMRKQFRAMANSLQVEKAIDLMEILAGLGFKIKELVDPFDVVKSCVDISNPQLAIRYACLLPHTEILLCRIIHGFGKKGDMVSVMTAYEACKQILDTPNMYICRTMIDVCGLCGDYVKSRYIYEDLLKEKIKPNIYVMNSLMNVNSHDLGYTLKVYKNMQKLDVTADMTSYNILLKTCCLAGRVDLAQDIYKEAKRMESSGLLKLDAFTYCTIIKVFADAKMWKWALKVKDDMKSVGVTPNTHTWSSLISACANAGLVEQANHLFEEMLASGCEPNSQCFNILLHACVEACQYDRAFRLFQSWKGSSVKEALYADDSKGGISSQNRLKNHGPVSLVNSNSNSPYIQASNRFCFKPTTATYNILLKACGTDYYRGKELMDEMKSLGLAPNQITWSTLIDMCGGSGDVEGAVRILRTMHSAGTRPDVVAYTTAIKICAENKSLKLAFSLFEEMRRYQIKPNWVTYNTLLKARSKYGSLLEVRQCLAIYQDMRKAGYKPNDHFLKELIEEWCEGVIQENGLSQEVSDQEGDAGRPVSLLIEKVATHMQERTAGNLAIDLQGLTKIEARLVVLAVLRMIKEDYMRGDVVIDDVLIILGTGEANSDSGKQEITVKEALVKLLQDELSLVVLPAGQRNIKQDAHCVDDAKQDTAHTLETTTSLVSISSTRRPAILERLMVTKASLSKWLQRKK</sequence>
<dbReference type="AlphaFoldDB" id="A0A8T1Z698"/>
<keyword evidence="7" id="KW-1185">Reference proteome</keyword>
<accession>A0A8T1Z698</accession>
<dbReference type="Proteomes" id="UP000694251">
    <property type="component" value="Chromosome 11"/>
</dbReference>
<dbReference type="PROSITE" id="PS51375">
    <property type="entry name" value="PPR"/>
    <property type="match status" value="6"/>
</dbReference>
<dbReference type="EMBL" id="JAEFBJ010000011">
    <property type="protein sequence ID" value="KAG7553893.1"/>
    <property type="molecule type" value="Genomic_DNA"/>
</dbReference>
<keyword evidence="2" id="KW-0677">Repeat</keyword>